<feature type="transmembrane region" description="Helical" evidence="2">
    <location>
        <begin position="59"/>
        <end position="84"/>
    </location>
</feature>
<evidence type="ECO:0000313" key="4">
    <source>
        <dbReference type="Proteomes" id="UP000219338"/>
    </source>
</evidence>
<sequence length="604" mass="64982">MSLDISANGRPVDKGKGRAVEPPTERTPLIPPASSSLSSSVADIELSHTRSRRPLLYKLLYVFFISLLFCVVAVVALALLAWSYAARASDLSPDAIINDGLVFEGPNRVDVLNMSDTGGIWARIEGRIGLDVGGVIGVNSDDQDNLVQDLWKSLGRWGIRKLDRVSVHISSVHVVSEQDERLATITIPSQEIAITADPPADLSWLQPIFTTVFIQPTTNGSILKSFVQEAWREGSFALKMDIGEVAIEGGNLGGSSWRHNLHRKFTDVNTVIQLIIPSLPGLPQPGRNVPFPPLTDLITLESFSVTAVNDKLTLEACVTIIDPAPSSFNFTLPPLPFVVSLPPDVPIANVTTESFTTAHPNITLQITGLVLPLPSGSSSVLSIFLSRYLSALPNPITISTPLVSNLSVDAIFPGPRPRPKVLHNVTIHDMKIKPRGSIFLASGTVLARVVLPKGMDIDLDVSHVLPDVLVFDGEPPQSNAVLPDPLPDHAFAHIQPDEWLVSKCVPAESDEDGGSAFAVSAKIEEVPLEVLPGRQKEFSNFVSKVIFGTDGALAGLVGTVAVRVDVPGLPSEDDGLQLDGLPFQGSVRVGKKSMFSFTEWFPLL</sequence>
<accession>A0A284RMX4</accession>
<dbReference type="STRING" id="47428.A0A284RMX4"/>
<evidence type="ECO:0000256" key="2">
    <source>
        <dbReference type="SAM" id="Phobius"/>
    </source>
</evidence>
<keyword evidence="4" id="KW-1185">Reference proteome</keyword>
<keyword evidence="2" id="KW-0472">Membrane</keyword>
<dbReference type="OMA" id="WKAIGRW"/>
<dbReference type="AlphaFoldDB" id="A0A284RMX4"/>
<keyword evidence="2" id="KW-1133">Transmembrane helix</keyword>
<evidence type="ECO:0000313" key="3">
    <source>
        <dbReference type="EMBL" id="SJL10123.1"/>
    </source>
</evidence>
<dbReference type="OrthoDB" id="10039566at2759"/>
<organism evidence="3 4">
    <name type="scientific">Armillaria ostoyae</name>
    <name type="common">Armillaria root rot fungus</name>
    <dbReference type="NCBI Taxonomy" id="47428"/>
    <lineage>
        <taxon>Eukaryota</taxon>
        <taxon>Fungi</taxon>
        <taxon>Dikarya</taxon>
        <taxon>Basidiomycota</taxon>
        <taxon>Agaricomycotina</taxon>
        <taxon>Agaricomycetes</taxon>
        <taxon>Agaricomycetidae</taxon>
        <taxon>Agaricales</taxon>
        <taxon>Marasmiineae</taxon>
        <taxon>Physalacriaceae</taxon>
        <taxon>Armillaria</taxon>
    </lineage>
</organism>
<evidence type="ECO:0008006" key="5">
    <source>
        <dbReference type="Google" id="ProtNLM"/>
    </source>
</evidence>
<gene>
    <name evidence="3" type="ORF">ARMOST_13507</name>
</gene>
<reference evidence="4" key="1">
    <citation type="journal article" date="2017" name="Nat. Ecol. Evol.">
        <title>Genome expansion and lineage-specific genetic innovations in the forest pathogenic fungi Armillaria.</title>
        <authorList>
            <person name="Sipos G."/>
            <person name="Prasanna A.N."/>
            <person name="Walter M.C."/>
            <person name="O'Connor E."/>
            <person name="Balint B."/>
            <person name="Krizsan K."/>
            <person name="Kiss B."/>
            <person name="Hess J."/>
            <person name="Varga T."/>
            <person name="Slot J."/>
            <person name="Riley R."/>
            <person name="Boka B."/>
            <person name="Rigling D."/>
            <person name="Barry K."/>
            <person name="Lee J."/>
            <person name="Mihaltcheva S."/>
            <person name="LaButti K."/>
            <person name="Lipzen A."/>
            <person name="Waldron R."/>
            <person name="Moloney N.M."/>
            <person name="Sperisen C."/>
            <person name="Kredics L."/>
            <person name="Vagvoelgyi C."/>
            <person name="Patrignani A."/>
            <person name="Fitzpatrick D."/>
            <person name="Nagy I."/>
            <person name="Doyle S."/>
            <person name="Anderson J.B."/>
            <person name="Grigoriev I.V."/>
            <person name="Gueldener U."/>
            <person name="Muensterkoetter M."/>
            <person name="Nagy L.G."/>
        </authorList>
    </citation>
    <scope>NUCLEOTIDE SEQUENCE [LARGE SCALE GENOMIC DNA]</scope>
    <source>
        <strain evidence="4">C18/9</strain>
    </source>
</reference>
<dbReference type="EMBL" id="FUEG01000011">
    <property type="protein sequence ID" value="SJL10123.1"/>
    <property type="molecule type" value="Genomic_DNA"/>
</dbReference>
<keyword evidence="2" id="KW-0812">Transmembrane</keyword>
<name>A0A284RMX4_ARMOS</name>
<feature type="region of interest" description="Disordered" evidence="1">
    <location>
        <begin position="1"/>
        <end position="34"/>
    </location>
</feature>
<protein>
    <recommendedName>
        <fullName evidence="5">Pre-rrna processing protein</fullName>
    </recommendedName>
</protein>
<proteinExistence type="predicted"/>
<dbReference type="Proteomes" id="UP000219338">
    <property type="component" value="Unassembled WGS sequence"/>
</dbReference>
<evidence type="ECO:0000256" key="1">
    <source>
        <dbReference type="SAM" id="MobiDB-lite"/>
    </source>
</evidence>